<sequence>MPKSLFVVIEGIDRSGKTTLARALQASLAERGIEVKHLRYPHRESTTGETIDRALKGGKKLSKEALHLLFAANRWEDSESLSSFLADENSSCTPSSSRIVLCDRYILSGASYSIANGLPEDFALAADKGLRAPDLTLFLDVSPESTAARGGFGDEIYERVDFQWKVYREMKNLLPGYTHAIIPTTDPKTTHATALALIVPLLE</sequence>
<evidence type="ECO:0000256" key="1">
    <source>
        <dbReference type="ARBA" id="ARBA00009776"/>
    </source>
</evidence>
<dbReference type="InterPro" id="IPR039430">
    <property type="entry name" value="Thymidylate_kin-like_dom"/>
</dbReference>
<dbReference type="GO" id="GO:0005829">
    <property type="term" value="C:cytosol"/>
    <property type="evidence" value="ECO:0007669"/>
    <property type="project" value="TreeGrafter"/>
</dbReference>
<feature type="domain" description="Thymidylate kinase-like" evidence="8">
    <location>
        <begin position="9"/>
        <end position="174"/>
    </location>
</feature>
<evidence type="ECO:0000256" key="3">
    <source>
        <dbReference type="ARBA" id="ARBA00022679"/>
    </source>
</evidence>
<evidence type="ECO:0000256" key="5">
    <source>
        <dbReference type="ARBA" id="ARBA00022741"/>
    </source>
</evidence>
<dbReference type="GO" id="GO:0005634">
    <property type="term" value="C:nucleus"/>
    <property type="evidence" value="ECO:0007669"/>
    <property type="project" value="EnsemblFungi"/>
</dbReference>
<dbReference type="PANTHER" id="PTHR10344:SF1">
    <property type="entry name" value="THYMIDYLATE KINASE"/>
    <property type="match status" value="1"/>
</dbReference>
<dbReference type="GeneID" id="93647220"/>
<evidence type="ECO:0000313" key="9">
    <source>
        <dbReference type="EMBL" id="OAG29737.1"/>
    </source>
</evidence>
<accession>A0A177ECS6</accession>
<dbReference type="GO" id="GO:0005524">
    <property type="term" value="F:ATP binding"/>
    <property type="evidence" value="ECO:0007669"/>
    <property type="project" value="UniProtKB-KW"/>
</dbReference>
<dbReference type="RefSeq" id="XP_067544385.1">
    <property type="nucleotide sequence ID" value="XM_067688288.1"/>
</dbReference>
<protein>
    <recommendedName>
        <fullName evidence="2">dTMP kinase</fullName>
        <ecNumber evidence="2">2.7.4.9</ecNumber>
    </recommendedName>
</protein>
<dbReference type="CDD" id="cd01672">
    <property type="entry name" value="TMPK"/>
    <property type="match status" value="1"/>
</dbReference>
<keyword evidence="3" id="KW-0808">Transferase</keyword>
<keyword evidence="10" id="KW-1185">Reference proteome</keyword>
<evidence type="ECO:0000313" key="10">
    <source>
        <dbReference type="Proteomes" id="UP000185944"/>
    </source>
</evidence>
<dbReference type="GO" id="GO:0004798">
    <property type="term" value="F:dTMP kinase activity"/>
    <property type="evidence" value="ECO:0007669"/>
    <property type="project" value="UniProtKB-EC"/>
</dbReference>
<dbReference type="Gene3D" id="3.40.50.300">
    <property type="entry name" value="P-loop containing nucleotide triphosphate hydrolases"/>
    <property type="match status" value="1"/>
</dbReference>
<name>A0A177ECS6_9MICR</name>
<keyword evidence="6 9" id="KW-0418">Kinase</keyword>
<dbReference type="AlphaFoldDB" id="A0A177ECS6"/>
<keyword evidence="5" id="KW-0547">Nucleotide-binding</keyword>
<dbReference type="EC" id="2.7.4.9" evidence="2"/>
<keyword evidence="7" id="KW-0067">ATP-binding</keyword>
<organism evidence="9 10">
    <name type="scientific">Nematocida displodere</name>
    <dbReference type="NCBI Taxonomy" id="1805483"/>
    <lineage>
        <taxon>Eukaryota</taxon>
        <taxon>Fungi</taxon>
        <taxon>Fungi incertae sedis</taxon>
        <taxon>Microsporidia</taxon>
        <taxon>Nematocida</taxon>
    </lineage>
</organism>
<dbReference type="GO" id="GO:0004550">
    <property type="term" value="F:nucleoside diphosphate kinase activity"/>
    <property type="evidence" value="ECO:0007669"/>
    <property type="project" value="EnsemblFungi"/>
</dbReference>
<dbReference type="GO" id="GO:0120136">
    <property type="term" value="F:dUMP kinase activity"/>
    <property type="evidence" value="ECO:0007669"/>
    <property type="project" value="EnsemblFungi"/>
</dbReference>
<dbReference type="GO" id="GO:0006227">
    <property type="term" value="P:dUDP biosynthetic process"/>
    <property type="evidence" value="ECO:0007669"/>
    <property type="project" value="EnsemblFungi"/>
</dbReference>
<dbReference type="GO" id="GO:0006235">
    <property type="term" value="P:dTTP biosynthetic process"/>
    <property type="evidence" value="ECO:0007669"/>
    <property type="project" value="EnsemblFungi"/>
</dbReference>
<reference evidence="9 10" key="1">
    <citation type="submission" date="2016-02" db="EMBL/GenBank/DDBJ databases">
        <title>Discovery of a natural microsporidian pathogen with a broad tissue tropism in Caenorhabditis elegans.</title>
        <authorList>
            <person name="Luallen R.J."/>
            <person name="Reinke A.W."/>
            <person name="Tong L."/>
            <person name="Botts M.R."/>
            <person name="Felix M.-A."/>
            <person name="Troemel E.R."/>
        </authorList>
    </citation>
    <scope>NUCLEOTIDE SEQUENCE [LARGE SCALE GENOMIC DNA]</scope>
    <source>
        <strain evidence="9 10">JUm2807</strain>
    </source>
</reference>
<gene>
    <name evidence="9" type="ORF">NEDG_00870</name>
</gene>
<evidence type="ECO:0000256" key="4">
    <source>
        <dbReference type="ARBA" id="ARBA00022727"/>
    </source>
</evidence>
<proteinExistence type="inferred from homology"/>
<dbReference type="GO" id="GO:0006233">
    <property type="term" value="P:dTDP biosynthetic process"/>
    <property type="evidence" value="ECO:0007669"/>
    <property type="project" value="EnsemblFungi"/>
</dbReference>
<dbReference type="EMBL" id="LTDL01000040">
    <property type="protein sequence ID" value="OAG29737.1"/>
    <property type="molecule type" value="Genomic_DNA"/>
</dbReference>
<comment type="caution">
    <text evidence="9">The sequence shown here is derived from an EMBL/GenBank/DDBJ whole genome shotgun (WGS) entry which is preliminary data.</text>
</comment>
<dbReference type="STRING" id="1805483.A0A177ECS6"/>
<dbReference type="NCBIfam" id="TIGR00041">
    <property type="entry name" value="DTMP_kinase"/>
    <property type="match status" value="1"/>
</dbReference>
<dbReference type="PANTHER" id="PTHR10344">
    <property type="entry name" value="THYMIDYLATE KINASE"/>
    <property type="match status" value="1"/>
</dbReference>
<evidence type="ECO:0000256" key="7">
    <source>
        <dbReference type="ARBA" id="ARBA00022840"/>
    </source>
</evidence>
<keyword evidence="4" id="KW-0545">Nucleotide biosynthesis</keyword>
<evidence type="ECO:0000259" key="8">
    <source>
        <dbReference type="Pfam" id="PF02223"/>
    </source>
</evidence>
<dbReference type="SUPFAM" id="SSF52540">
    <property type="entry name" value="P-loop containing nucleoside triphosphate hydrolases"/>
    <property type="match status" value="1"/>
</dbReference>
<dbReference type="InterPro" id="IPR027417">
    <property type="entry name" value="P-loop_NTPase"/>
</dbReference>
<dbReference type="VEuPathDB" id="MicrosporidiaDB:NEDG_00870"/>
<dbReference type="InterPro" id="IPR018094">
    <property type="entry name" value="Thymidylate_kinase"/>
</dbReference>
<dbReference type="OrthoDB" id="425602at2759"/>
<dbReference type="Pfam" id="PF02223">
    <property type="entry name" value="Thymidylate_kin"/>
    <property type="match status" value="1"/>
</dbReference>
<comment type="similarity">
    <text evidence="1">Belongs to the thymidylate kinase family.</text>
</comment>
<dbReference type="GO" id="GO:0005739">
    <property type="term" value="C:mitochondrion"/>
    <property type="evidence" value="ECO:0007669"/>
    <property type="project" value="TreeGrafter"/>
</dbReference>
<dbReference type="HAMAP" id="MF_00165">
    <property type="entry name" value="Thymidylate_kinase"/>
    <property type="match status" value="1"/>
</dbReference>
<dbReference type="Proteomes" id="UP000185944">
    <property type="component" value="Unassembled WGS sequence"/>
</dbReference>
<evidence type="ECO:0000256" key="2">
    <source>
        <dbReference type="ARBA" id="ARBA00012980"/>
    </source>
</evidence>
<evidence type="ECO:0000256" key="6">
    <source>
        <dbReference type="ARBA" id="ARBA00022777"/>
    </source>
</evidence>